<dbReference type="EMBL" id="JAQNDO010000001">
    <property type="protein sequence ID" value="MDC0741513.1"/>
    <property type="molecule type" value="Genomic_DNA"/>
</dbReference>
<feature type="chain" id="PRO_5047530785" description="Lipoprotein" evidence="2">
    <location>
        <begin position="33"/>
        <end position="181"/>
    </location>
</feature>
<accession>A0ABT5EJY9</accession>
<comment type="caution">
    <text evidence="3">The sequence shown here is derived from an EMBL/GenBank/DDBJ whole genome shotgun (WGS) entry which is preliminary data.</text>
</comment>
<keyword evidence="2" id="KW-0732">Signal</keyword>
<dbReference type="Proteomes" id="UP001221411">
    <property type="component" value="Unassembled WGS sequence"/>
</dbReference>
<organism evidence="3 4">
    <name type="scientific">Polyangium mundeleinium</name>
    <dbReference type="NCBI Taxonomy" id="2995306"/>
    <lineage>
        <taxon>Bacteria</taxon>
        <taxon>Pseudomonadati</taxon>
        <taxon>Myxococcota</taxon>
        <taxon>Polyangia</taxon>
        <taxon>Polyangiales</taxon>
        <taxon>Polyangiaceae</taxon>
        <taxon>Polyangium</taxon>
    </lineage>
</organism>
<evidence type="ECO:0000256" key="1">
    <source>
        <dbReference type="SAM" id="MobiDB-lite"/>
    </source>
</evidence>
<proteinExistence type="predicted"/>
<evidence type="ECO:0000256" key="2">
    <source>
        <dbReference type="SAM" id="SignalP"/>
    </source>
</evidence>
<dbReference type="PROSITE" id="PS51257">
    <property type="entry name" value="PROKAR_LIPOPROTEIN"/>
    <property type="match status" value="1"/>
</dbReference>
<feature type="signal peptide" evidence="2">
    <location>
        <begin position="1"/>
        <end position="32"/>
    </location>
</feature>
<evidence type="ECO:0000313" key="4">
    <source>
        <dbReference type="Proteomes" id="UP001221411"/>
    </source>
</evidence>
<feature type="region of interest" description="Disordered" evidence="1">
    <location>
        <begin position="31"/>
        <end position="83"/>
    </location>
</feature>
<gene>
    <name evidence="3" type="ORF">POL67_09165</name>
</gene>
<evidence type="ECO:0000313" key="3">
    <source>
        <dbReference type="EMBL" id="MDC0741513.1"/>
    </source>
</evidence>
<protein>
    <recommendedName>
        <fullName evidence="5">Lipoprotein</fullName>
    </recommendedName>
</protein>
<dbReference type="RefSeq" id="WP_271916790.1">
    <property type="nucleotide sequence ID" value="NZ_JAQNDO010000001.1"/>
</dbReference>
<keyword evidence="4" id="KW-1185">Reference proteome</keyword>
<evidence type="ECO:0008006" key="5">
    <source>
        <dbReference type="Google" id="ProtNLM"/>
    </source>
</evidence>
<sequence>MNGRSLLSTLAATVHATTFVTLLSLGALGCGASTPPPEDATKQNDSAPDDGPSEPHDTGADTAAPEPKPLPHGAKKTTDDGAVDDYTLTEKDCIELGKQYVAVQRADQIAGLDKRLTDKQREQAVKSIDAVVGKMGEPWANGCIESLVGKVAERTRLECAMAAKSVKAFDECLNGENPPTK</sequence>
<name>A0ABT5EJY9_9BACT</name>
<reference evidence="3 4" key="1">
    <citation type="submission" date="2022-11" db="EMBL/GenBank/DDBJ databases">
        <title>Minimal conservation of predation-associated metabolite biosynthetic gene clusters underscores biosynthetic potential of Myxococcota including descriptions for ten novel species: Archangium lansinium sp. nov., Myxococcus landrumus sp. nov., Nannocystis bai.</title>
        <authorList>
            <person name="Ahearne A."/>
            <person name="Stevens C."/>
            <person name="Dowd S."/>
        </authorList>
    </citation>
    <scope>NUCLEOTIDE SEQUENCE [LARGE SCALE GENOMIC DNA]</scope>
    <source>
        <strain evidence="3 4">RJM3</strain>
    </source>
</reference>